<name>A0A9J6RL23_9GAMM</name>
<dbReference type="RefSeq" id="WP_258331275.1">
    <property type="nucleotide sequence ID" value="NZ_JAPTGG010000005.1"/>
</dbReference>
<organism evidence="1 2">
    <name type="scientific">Dasania phycosphaerae</name>
    <dbReference type="NCBI Taxonomy" id="2950436"/>
    <lineage>
        <taxon>Bacteria</taxon>
        <taxon>Pseudomonadati</taxon>
        <taxon>Pseudomonadota</taxon>
        <taxon>Gammaproteobacteria</taxon>
        <taxon>Cellvibrionales</taxon>
        <taxon>Spongiibacteraceae</taxon>
        <taxon>Dasania</taxon>
    </lineage>
</organism>
<dbReference type="AlphaFoldDB" id="A0A9J6RL23"/>
<comment type="caution">
    <text evidence="1">The sequence shown here is derived from an EMBL/GenBank/DDBJ whole genome shotgun (WGS) entry which is preliminary data.</text>
</comment>
<dbReference type="EMBL" id="JAPTGG010000005">
    <property type="protein sequence ID" value="MCZ0865124.1"/>
    <property type="molecule type" value="Genomic_DNA"/>
</dbReference>
<reference evidence="1 2" key="1">
    <citation type="submission" date="2022-12" db="EMBL/GenBank/DDBJ databases">
        <title>Dasania phycosphaerae sp. nov., isolated from particulate material of the south coast of Korea.</title>
        <authorList>
            <person name="Jiang Y."/>
        </authorList>
    </citation>
    <scope>NUCLEOTIDE SEQUENCE [LARGE SCALE GENOMIC DNA]</scope>
    <source>
        <strain evidence="1 2">GY-19</strain>
    </source>
</reference>
<sequence length="103" mass="11829">MAWAANYSHYLADRRPYWLKDLDPFPRLEQHPPYNPHEAQKGERVVLSDLPIHKRQAYWAAIQKNNPPLAGLLQNDPFFAELKAMGGKISVLKQDIGQVDGEH</sequence>
<dbReference type="Proteomes" id="UP001069090">
    <property type="component" value="Unassembled WGS sequence"/>
</dbReference>
<gene>
    <name evidence="1" type="ORF">O0V09_07935</name>
</gene>
<protein>
    <submittedName>
        <fullName evidence="1">Uncharacterized protein</fullName>
    </submittedName>
</protein>
<proteinExistence type="predicted"/>
<accession>A0A9J6RL23</accession>
<keyword evidence="2" id="KW-1185">Reference proteome</keyword>
<evidence type="ECO:0000313" key="2">
    <source>
        <dbReference type="Proteomes" id="UP001069090"/>
    </source>
</evidence>
<evidence type="ECO:0000313" key="1">
    <source>
        <dbReference type="EMBL" id="MCZ0865124.1"/>
    </source>
</evidence>